<sequence length="153" mass="17010">MASFLWKGVKLEPWLVSSFYACLPMGLMEITQDPLYSIQCVCFSLGKCLCNHYHPGGVSYVMGVLVANRYASWVELVWIHGSPLPTGFVTNGYLFRYVAICMRYSDISGGTCAHPQNGHPYAGGLSVEEQYQAAIRASLRGETTQAWVVFIKQ</sequence>
<evidence type="ECO:0000313" key="2">
    <source>
        <dbReference type="Proteomes" id="UP000314982"/>
    </source>
</evidence>
<proteinExistence type="predicted"/>
<reference evidence="1" key="2">
    <citation type="submission" date="2025-08" db="UniProtKB">
        <authorList>
            <consortium name="Ensembl"/>
        </authorList>
    </citation>
    <scope>IDENTIFICATION</scope>
</reference>
<dbReference type="STRING" id="62062.ENSHHUP00000053721"/>
<reference evidence="1" key="3">
    <citation type="submission" date="2025-09" db="UniProtKB">
        <authorList>
            <consortium name="Ensembl"/>
        </authorList>
    </citation>
    <scope>IDENTIFICATION</scope>
</reference>
<dbReference type="Ensembl" id="ENSHHUT00000055594.1">
    <property type="protein sequence ID" value="ENSHHUP00000053721.1"/>
    <property type="gene ID" value="ENSHHUG00000032256.1"/>
</dbReference>
<name>A0A4W5NNL9_9TELE</name>
<protein>
    <submittedName>
        <fullName evidence="1">Uncharacterized protein</fullName>
    </submittedName>
</protein>
<organism evidence="1 2">
    <name type="scientific">Hucho hucho</name>
    <name type="common">huchen</name>
    <dbReference type="NCBI Taxonomy" id="62062"/>
    <lineage>
        <taxon>Eukaryota</taxon>
        <taxon>Metazoa</taxon>
        <taxon>Chordata</taxon>
        <taxon>Craniata</taxon>
        <taxon>Vertebrata</taxon>
        <taxon>Euteleostomi</taxon>
        <taxon>Actinopterygii</taxon>
        <taxon>Neopterygii</taxon>
        <taxon>Teleostei</taxon>
        <taxon>Protacanthopterygii</taxon>
        <taxon>Salmoniformes</taxon>
        <taxon>Salmonidae</taxon>
        <taxon>Salmoninae</taxon>
        <taxon>Hucho</taxon>
    </lineage>
</organism>
<keyword evidence="2" id="KW-1185">Reference proteome</keyword>
<reference evidence="2" key="1">
    <citation type="submission" date="2018-06" db="EMBL/GenBank/DDBJ databases">
        <title>Genome assembly of Danube salmon.</title>
        <authorList>
            <person name="Macqueen D.J."/>
            <person name="Gundappa M.K."/>
        </authorList>
    </citation>
    <scope>NUCLEOTIDE SEQUENCE [LARGE SCALE GENOMIC DNA]</scope>
</reference>
<dbReference type="Proteomes" id="UP000314982">
    <property type="component" value="Unassembled WGS sequence"/>
</dbReference>
<accession>A0A4W5NNL9</accession>
<evidence type="ECO:0000313" key="1">
    <source>
        <dbReference type="Ensembl" id="ENSHHUP00000053721.1"/>
    </source>
</evidence>
<dbReference type="AlphaFoldDB" id="A0A4W5NNL9"/>